<comment type="similarity">
    <text evidence="2">Belongs to the NAD(P)-dependent epimerase/dehydratase family. Dihydroflavonol-4-reductase subfamily.</text>
</comment>
<evidence type="ECO:0000313" key="5">
    <source>
        <dbReference type="Proteomes" id="UP001611415"/>
    </source>
</evidence>
<evidence type="ECO:0000259" key="3">
    <source>
        <dbReference type="Pfam" id="PF01370"/>
    </source>
</evidence>
<dbReference type="Proteomes" id="UP001611415">
    <property type="component" value="Unassembled WGS sequence"/>
</dbReference>
<sequence length="360" mass="38862">MSKQVLVTGATGFIAGHVIAELLEHGYRVRATVRDLANGGKRAHLVELARRLGADLEFVAADLDRDAGWAEAVAGCAYVLHVASPFPSYIPDDERELVEPAVQGTLRVLRASAAEPGVRRVVVTSSIAAIAYGHEADAVRTEADWSVVGRIPPYQKSKTLAERAAWKFVGDLPAERGLELAAVNPGMVLGPLQSPVTSTSHEPIRRLMARDVPGSVRTGWTPVDVRDLAVAHRLAMELPQAAGNRYICAADPLWMAELAQILADEYNPRGLRVPTRVLPDWLIRFIARFDKGVRLAVPVLGRTEMVTADKARAELGWTMRPVRDTVLDTAESLLAFGVVNAPGVRPRQPAPRPASNAVGG</sequence>
<proteinExistence type="inferred from homology"/>
<reference evidence="4 5" key="1">
    <citation type="submission" date="2024-10" db="EMBL/GenBank/DDBJ databases">
        <title>The Natural Products Discovery Center: Release of the First 8490 Sequenced Strains for Exploring Actinobacteria Biosynthetic Diversity.</title>
        <authorList>
            <person name="Kalkreuter E."/>
            <person name="Kautsar S.A."/>
            <person name="Yang D."/>
            <person name="Bader C.D."/>
            <person name="Teijaro C.N."/>
            <person name="Fluegel L."/>
            <person name="Davis C.M."/>
            <person name="Simpson J.R."/>
            <person name="Lauterbach L."/>
            <person name="Steele A.D."/>
            <person name="Gui C."/>
            <person name="Meng S."/>
            <person name="Li G."/>
            <person name="Viehrig K."/>
            <person name="Ye F."/>
            <person name="Su P."/>
            <person name="Kiefer A.F."/>
            <person name="Nichols A."/>
            <person name="Cepeda A.J."/>
            <person name="Yan W."/>
            <person name="Fan B."/>
            <person name="Jiang Y."/>
            <person name="Adhikari A."/>
            <person name="Zheng C.-J."/>
            <person name="Schuster L."/>
            <person name="Cowan T.M."/>
            <person name="Smanski M.J."/>
            <person name="Chevrette M.G."/>
            <person name="De Carvalho L.P.S."/>
            <person name="Shen B."/>
        </authorList>
    </citation>
    <scope>NUCLEOTIDE SEQUENCE [LARGE SCALE GENOMIC DNA]</scope>
    <source>
        <strain evidence="4 5">NPDC019275</strain>
    </source>
</reference>
<feature type="domain" description="NAD-dependent epimerase/dehydratase" evidence="3">
    <location>
        <begin position="5"/>
        <end position="243"/>
    </location>
</feature>
<protein>
    <submittedName>
        <fullName evidence="4">Aldehyde reductase</fullName>
    </submittedName>
</protein>
<gene>
    <name evidence="4" type="ORF">ACH49W_12965</name>
</gene>
<evidence type="ECO:0000256" key="1">
    <source>
        <dbReference type="ARBA" id="ARBA00023002"/>
    </source>
</evidence>
<keyword evidence="1" id="KW-0560">Oxidoreductase</keyword>
<dbReference type="SUPFAM" id="SSF51735">
    <property type="entry name" value="NAD(P)-binding Rossmann-fold domains"/>
    <property type="match status" value="1"/>
</dbReference>
<dbReference type="Pfam" id="PF01370">
    <property type="entry name" value="Epimerase"/>
    <property type="match status" value="1"/>
</dbReference>
<dbReference type="EMBL" id="JBIRYO010000007">
    <property type="protein sequence ID" value="MFI2474281.1"/>
    <property type="molecule type" value="Genomic_DNA"/>
</dbReference>
<dbReference type="CDD" id="cd05227">
    <property type="entry name" value="AR_SDR_e"/>
    <property type="match status" value="1"/>
</dbReference>
<accession>A0ABW7WZL1</accession>
<dbReference type="PANTHER" id="PTHR10366">
    <property type="entry name" value="NAD DEPENDENT EPIMERASE/DEHYDRATASE"/>
    <property type="match status" value="1"/>
</dbReference>
<dbReference type="InterPro" id="IPR001509">
    <property type="entry name" value="Epimerase_deHydtase"/>
</dbReference>
<evidence type="ECO:0000256" key="2">
    <source>
        <dbReference type="ARBA" id="ARBA00023445"/>
    </source>
</evidence>
<evidence type="ECO:0000313" key="4">
    <source>
        <dbReference type="EMBL" id="MFI2474281.1"/>
    </source>
</evidence>
<dbReference type="PANTHER" id="PTHR10366:SF564">
    <property type="entry name" value="STEROL-4-ALPHA-CARBOXYLATE 3-DEHYDROGENASE, DECARBOXYLATING"/>
    <property type="match status" value="1"/>
</dbReference>
<organism evidence="4 5">
    <name type="scientific">Nocardia xishanensis</name>
    <dbReference type="NCBI Taxonomy" id="238964"/>
    <lineage>
        <taxon>Bacteria</taxon>
        <taxon>Bacillati</taxon>
        <taxon>Actinomycetota</taxon>
        <taxon>Actinomycetes</taxon>
        <taxon>Mycobacteriales</taxon>
        <taxon>Nocardiaceae</taxon>
        <taxon>Nocardia</taxon>
    </lineage>
</organism>
<dbReference type="InterPro" id="IPR036291">
    <property type="entry name" value="NAD(P)-bd_dom_sf"/>
</dbReference>
<dbReference type="RefSeq" id="WP_357405277.1">
    <property type="nucleotide sequence ID" value="NZ_JBEYCD010000006.1"/>
</dbReference>
<keyword evidence="5" id="KW-1185">Reference proteome</keyword>
<comment type="caution">
    <text evidence="4">The sequence shown here is derived from an EMBL/GenBank/DDBJ whole genome shotgun (WGS) entry which is preliminary data.</text>
</comment>
<name>A0ABW7WZL1_9NOCA</name>
<dbReference type="Gene3D" id="3.40.50.720">
    <property type="entry name" value="NAD(P)-binding Rossmann-like Domain"/>
    <property type="match status" value="1"/>
</dbReference>
<dbReference type="InterPro" id="IPR050425">
    <property type="entry name" value="NAD(P)_dehydrat-like"/>
</dbReference>